<dbReference type="OrthoDB" id="10311083at2759"/>
<keyword evidence="2" id="KW-1185">Reference proteome</keyword>
<evidence type="ECO:0000313" key="2">
    <source>
        <dbReference type="Proteomes" id="UP000070133"/>
    </source>
</evidence>
<name>A0A139H8F9_9PEZI</name>
<comment type="caution">
    <text evidence="1">The sequence shown here is derived from an EMBL/GenBank/DDBJ whole genome shotgun (WGS) entry which is preliminary data.</text>
</comment>
<accession>A0A139H8F9</accession>
<dbReference type="Proteomes" id="UP000070133">
    <property type="component" value="Unassembled WGS sequence"/>
</dbReference>
<proteinExistence type="predicted"/>
<dbReference type="AlphaFoldDB" id="A0A139H8F9"/>
<reference evidence="1 2" key="1">
    <citation type="submission" date="2015-07" db="EMBL/GenBank/DDBJ databases">
        <title>Comparative genomics of the Sigatoka disease complex on banana suggests a link between parallel evolutionary changes in Pseudocercospora fijiensis and Pseudocercospora eumusae and increased virulence on the banana host.</title>
        <authorList>
            <person name="Chang T.-C."/>
            <person name="Salvucci A."/>
            <person name="Crous P.W."/>
            <person name="Stergiopoulos I."/>
        </authorList>
    </citation>
    <scope>NUCLEOTIDE SEQUENCE [LARGE SCALE GENOMIC DNA]</scope>
    <source>
        <strain evidence="1 2">CBS 114824</strain>
    </source>
</reference>
<dbReference type="EMBL" id="LFZN01000108">
    <property type="protein sequence ID" value="KXS98701.1"/>
    <property type="molecule type" value="Genomic_DNA"/>
</dbReference>
<sequence>MGIGDIVTKYQAVDSQLIWSSTTFLPANMTSALATHVRRKRYTLDWSKPQREGTGKLGLDARLKQEGTLQREILKIRERLDAGGKSSRTMQRLWDDQEALYDLGSRPSY</sequence>
<organism evidence="1 2">
    <name type="scientific">Pseudocercospora eumusae</name>
    <dbReference type="NCBI Taxonomy" id="321146"/>
    <lineage>
        <taxon>Eukaryota</taxon>
        <taxon>Fungi</taxon>
        <taxon>Dikarya</taxon>
        <taxon>Ascomycota</taxon>
        <taxon>Pezizomycotina</taxon>
        <taxon>Dothideomycetes</taxon>
        <taxon>Dothideomycetidae</taxon>
        <taxon>Mycosphaerellales</taxon>
        <taxon>Mycosphaerellaceae</taxon>
        <taxon>Pseudocercospora</taxon>
    </lineage>
</organism>
<gene>
    <name evidence="1" type="ORF">AC578_1252</name>
</gene>
<protein>
    <submittedName>
        <fullName evidence="1">Uncharacterized protein</fullName>
    </submittedName>
</protein>
<evidence type="ECO:0000313" key="1">
    <source>
        <dbReference type="EMBL" id="KXS98701.1"/>
    </source>
</evidence>